<evidence type="ECO:0000259" key="6">
    <source>
        <dbReference type="Pfam" id="PF04542"/>
    </source>
</evidence>
<dbReference type="Gene3D" id="1.10.10.10">
    <property type="entry name" value="Winged helix-like DNA-binding domain superfamily/Winged helix DNA-binding domain"/>
    <property type="match status" value="1"/>
</dbReference>
<gene>
    <name evidence="8" type="ORF">EUB48_03300</name>
</gene>
<dbReference type="Pfam" id="PF08281">
    <property type="entry name" value="Sigma70_r4_2"/>
    <property type="match status" value="1"/>
</dbReference>
<dbReference type="PANTHER" id="PTHR43133">
    <property type="entry name" value="RNA POLYMERASE ECF-TYPE SIGMA FACTO"/>
    <property type="match status" value="1"/>
</dbReference>
<reference evidence="8 9" key="1">
    <citation type="submission" date="2019-01" db="EMBL/GenBank/DDBJ databases">
        <title>Genomic insights into a novel species Rhodoferax sp.</title>
        <authorList>
            <person name="Jin L."/>
        </authorList>
    </citation>
    <scope>NUCLEOTIDE SEQUENCE [LARGE SCALE GENOMIC DNA]</scope>
    <source>
        <strain evidence="8 9">CHu59-6-5</strain>
    </source>
</reference>
<evidence type="ECO:0000313" key="8">
    <source>
        <dbReference type="EMBL" id="QDL39607.1"/>
    </source>
</evidence>
<keyword evidence="4" id="KW-0238">DNA-binding</keyword>
<name>A0A515DGV1_9BURK</name>
<feature type="domain" description="RNA polymerase sigma-70 region 2" evidence="6">
    <location>
        <begin position="27"/>
        <end position="88"/>
    </location>
</feature>
<dbReference type="InterPro" id="IPR013325">
    <property type="entry name" value="RNA_pol_sigma_r2"/>
</dbReference>
<dbReference type="GO" id="GO:0016987">
    <property type="term" value="F:sigma factor activity"/>
    <property type="evidence" value="ECO:0007669"/>
    <property type="project" value="UniProtKB-KW"/>
</dbReference>
<protein>
    <submittedName>
        <fullName evidence="8">Sigma-70 family RNA polymerase sigma factor</fullName>
    </submittedName>
</protein>
<evidence type="ECO:0000256" key="4">
    <source>
        <dbReference type="ARBA" id="ARBA00023125"/>
    </source>
</evidence>
<dbReference type="SUPFAM" id="SSF88946">
    <property type="entry name" value="Sigma2 domain of RNA polymerase sigma factors"/>
    <property type="match status" value="1"/>
</dbReference>
<dbReference type="OrthoDB" id="9782108at2"/>
<dbReference type="KEGG" id="rhf:EUB48_03300"/>
<comment type="similarity">
    <text evidence="1">Belongs to the sigma-70 factor family. ECF subfamily.</text>
</comment>
<dbReference type="AlphaFoldDB" id="A0A515DGV1"/>
<dbReference type="Proteomes" id="UP000316798">
    <property type="component" value="Chromosome"/>
</dbReference>
<dbReference type="PANTHER" id="PTHR43133:SF8">
    <property type="entry name" value="RNA POLYMERASE SIGMA FACTOR HI_1459-RELATED"/>
    <property type="match status" value="1"/>
</dbReference>
<dbReference type="InterPro" id="IPR013249">
    <property type="entry name" value="RNA_pol_sigma70_r4_t2"/>
</dbReference>
<dbReference type="Gene3D" id="1.10.1740.10">
    <property type="match status" value="1"/>
</dbReference>
<dbReference type="EMBL" id="CP035503">
    <property type="protein sequence ID" value="QDL39607.1"/>
    <property type="molecule type" value="Genomic_DNA"/>
</dbReference>
<evidence type="ECO:0000256" key="5">
    <source>
        <dbReference type="ARBA" id="ARBA00023163"/>
    </source>
</evidence>
<dbReference type="NCBIfam" id="TIGR02943">
    <property type="entry name" value="Sig70_famx1"/>
    <property type="match status" value="1"/>
</dbReference>
<dbReference type="InterPro" id="IPR014284">
    <property type="entry name" value="RNA_pol_sigma-70_dom"/>
</dbReference>
<dbReference type="InterPro" id="IPR039425">
    <property type="entry name" value="RNA_pol_sigma-70-like"/>
</dbReference>
<keyword evidence="2" id="KW-0805">Transcription regulation</keyword>
<evidence type="ECO:0000313" key="9">
    <source>
        <dbReference type="Proteomes" id="UP000316798"/>
    </source>
</evidence>
<dbReference type="GO" id="GO:0003677">
    <property type="term" value="F:DNA binding"/>
    <property type="evidence" value="ECO:0007669"/>
    <property type="project" value="UniProtKB-KW"/>
</dbReference>
<keyword evidence="5" id="KW-0804">Transcription</keyword>
<dbReference type="InterPro" id="IPR007627">
    <property type="entry name" value="RNA_pol_sigma70_r2"/>
</dbReference>
<feature type="domain" description="RNA polymerase sigma factor 70 region 4 type 2" evidence="7">
    <location>
        <begin position="140"/>
        <end position="190"/>
    </location>
</feature>
<dbReference type="Pfam" id="PF04542">
    <property type="entry name" value="Sigma70_r2"/>
    <property type="match status" value="1"/>
</dbReference>
<evidence type="ECO:0000256" key="2">
    <source>
        <dbReference type="ARBA" id="ARBA00023015"/>
    </source>
</evidence>
<proteinExistence type="inferred from homology"/>
<sequence length="206" mass="22900">MAVASPEPAASAGPGISAAALIALRTDMIRFAQMQLRNQETAEDMVQEAIESALREASSFAGNSSLKTWVFTILKNRIIDHLRQAGRTVPMSSLVEDGDDWQERLEALFNERGSWRDNARPGAWPNPEQSMQNKQFWEVFEACLEHLPANTGRVFMMREFLGLESDEICAQLAISTSNCHVILHRARLKLRACLGNGWAHMGDAAC</sequence>
<organism evidence="8 9">
    <name type="scientific">Rhodoferax sediminis</name>
    <dbReference type="NCBI Taxonomy" id="2509614"/>
    <lineage>
        <taxon>Bacteria</taxon>
        <taxon>Pseudomonadati</taxon>
        <taxon>Pseudomonadota</taxon>
        <taxon>Betaproteobacteria</taxon>
        <taxon>Burkholderiales</taxon>
        <taxon>Comamonadaceae</taxon>
        <taxon>Rhodoferax</taxon>
    </lineage>
</organism>
<evidence type="ECO:0000259" key="7">
    <source>
        <dbReference type="Pfam" id="PF08281"/>
    </source>
</evidence>
<dbReference type="CDD" id="cd06171">
    <property type="entry name" value="Sigma70_r4"/>
    <property type="match status" value="1"/>
</dbReference>
<dbReference type="SUPFAM" id="SSF88659">
    <property type="entry name" value="Sigma3 and sigma4 domains of RNA polymerase sigma factors"/>
    <property type="match status" value="1"/>
</dbReference>
<keyword evidence="3" id="KW-0731">Sigma factor</keyword>
<evidence type="ECO:0000256" key="1">
    <source>
        <dbReference type="ARBA" id="ARBA00010641"/>
    </source>
</evidence>
<dbReference type="InterPro" id="IPR014289">
    <property type="entry name" value="RNA_pol_sigma-24-rel"/>
</dbReference>
<accession>A0A515DGV1</accession>
<keyword evidence="9" id="KW-1185">Reference proteome</keyword>
<dbReference type="GO" id="GO:0006352">
    <property type="term" value="P:DNA-templated transcription initiation"/>
    <property type="evidence" value="ECO:0007669"/>
    <property type="project" value="InterPro"/>
</dbReference>
<dbReference type="NCBIfam" id="TIGR02937">
    <property type="entry name" value="sigma70-ECF"/>
    <property type="match status" value="1"/>
</dbReference>
<dbReference type="InterPro" id="IPR013324">
    <property type="entry name" value="RNA_pol_sigma_r3/r4-like"/>
</dbReference>
<evidence type="ECO:0000256" key="3">
    <source>
        <dbReference type="ARBA" id="ARBA00023082"/>
    </source>
</evidence>
<dbReference type="InterPro" id="IPR036388">
    <property type="entry name" value="WH-like_DNA-bd_sf"/>
</dbReference>